<dbReference type="RefSeq" id="WP_354219873.1">
    <property type="nucleotide sequence ID" value="NZ_JBEPMX010000006.1"/>
</dbReference>
<evidence type="ECO:0000313" key="3">
    <source>
        <dbReference type="Proteomes" id="UP001549167"/>
    </source>
</evidence>
<evidence type="ECO:0000313" key="2">
    <source>
        <dbReference type="EMBL" id="MET3683291.1"/>
    </source>
</evidence>
<dbReference type="EMBL" id="JBEPMX010000006">
    <property type="protein sequence ID" value="MET3683291.1"/>
    <property type="molecule type" value="Genomic_DNA"/>
</dbReference>
<gene>
    <name evidence="2" type="ORF">ABID56_001386</name>
</gene>
<name>A0ABV2KXK8_9BACI</name>
<organism evidence="2 3">
    <name type="scientific">Alkalibacillus flavidus</name>
    <dbReference type="NCBI Taxonomy" id="546021"/>
    <lineage>
        <taxon>Bacteria</taxon>
        <taxon>Bacillati</taxon>
        <taxon>Bacillota</taxon>
        <taxon>Bacilli</taxon>
        <taxon>Bacillales</taxon>
        <taxon>Bacillaceae</taxon>
        <taxon>Alkalibacillus</taxon>
    </lineage>
</organism>
<accession>A0ABV2KXK8</accession>
<sequence>MKRLTVILSFMLLVACQNGDETDYETQIQQLTDHIEDQNEQIETLQQEVEDKTRELQQLRQENSSQSANHDANDQSEPSEDIPQTANFQLHSPQEDEQINDTFSVEGMIRYDALGSVRIELIDAAGNVVEESRIEENWFNSASDDREWTGIELNITITSSVTAGEGRVVVYDEQANENIAVPIHIQ</sequence>
<dbReference type="Proteomes" id="UP001549167">
    <property type="component" value="Unassembled WGS sequence"/>
</dbReference>
<feature type="region of interest" description="Disordered" evidence="1">
    <location>
        <begin position="53"/>
        <end position="83"/>
    </location>
</feature>
<evidence type="ECO:0000256" key="1">
    <source>
        <dbReference type="SAM" id="MobiDB-lite"/>
    </source>
</evidence>
<keyword evidence="3" id="KW-1185">Reference proteome</keyword>
<proteinExistence type="predicted"/>
<dbReference type="PROSITE" id="PS51257">
    <property type="entry name" value="PROKAR_LIPOPROTEIN"/>
    <property type="match status" value="1"/>
</dbReference>
<reference evidence="2 3" key="1">
    <citation type="submission" date="2024-06" db="EMBL/GenBank/DDBJ databases">
        <title>Genomic Encyclopedia of Type Strains, Phase IV (KMG-IV): sequencing the most valuable type-strain genomes for metagenomic binning, comparative biology and taxonomic classification.</title>
        <authorList>
            <person name="Goeker M."/>
        </authorList>
    </citation>
    <scope>NUCLEOTIDE SEQUENCE [LARGE SCALE GENOMIC DNA]</scope>
    <source>
        <strain evidence="2 3">DSM 23520</strain>
    </source>
</reference>
<protein>
    <submittedName>
        <fullName evidence="2">Tfp pilus assembly protein PilP</fullName>
    </submittedName>
</protein>
<comment type="caution">
    <text evidence="2">The sequence shown here is derived from an EMBL/GenBank/DDBJ whole genome shotgun (WGS) entry which is preliminary data.</text>
</comment>
<feature type="compositionally biased region" description="Polar residues" evidence="1">
    <location>
        <begin position="58"/>
        <end position="70"/>
    </location>
</feature>